<reference evidence="1" key="2">
    <citation type="submission" date="2020-09" db="EMBL/GenBank/DDBJ databases">
        <authorList>
            <person name="Sun Q."/>
            <person name="Zhou Y."/>
        </authorList>
    </citation>
    <scope>NUCLEOTIDE SEQUENCE</scope>
    <source>
        <strain evidence="1">CGMCC 4.5737</strain>
    </source>
</reference>
<dbReference type="AlphaFoldDB" id="A0A8J3CK38"/>
<keyword evidence="2" id="KW-1185">Reference proteome</keyword>
<evidence type="ECO:0000313" key="1">
    <source>
        <dbReference type="EMBL" id="GGM81654.1"/>
    </source>
</evidence>
<dbReference type="EMBL" id="BMMK01000053">
    <property type="protein sequence ID" value="GGM81654.1"/>
    <property type="molecule type" value="Genomic_DNA"/>
</dbReference>
<protein>
    <recommendedName>
        <fullName evidence="3">CU044_5270 family protein</fullName>
    </recommendedName>
</protein>
<gene>
    <name evidence="1" type="ORF">GCM10012275_60370</name>
</gene>
<sequence length="291" mass="30269">MAAAVAVVAVGAVAAGFSFFRTPPVAASVPPLLTFQADGDTDARSLLTGLAERAGQQPGLGAGRFHYSRTRSWTFGTAAGTDGGTLAARVAETRLERWTAPDGSGFEKRHQDSVRPGGPPLVYEGPFPTPEVQPTVGPQNTVVSALPPVGEADAGEIERRLRADGVSRTAGEWFAVTAQVWSARSGDPATAQALARILADQSGITVAGTTTDRAGRPAVAIATRASGDQWFPKQRVYLLFDPATGFLTGAEDVALQADTDAIGAPVEVPATVRYQLWLGSGRTDTSGETPR</sequence>
<comment type="caution">
    <text evidence="1">The sequence shown here is derived from an EMBL/GenBank/DDBJ whole genome shotgun (WGS) entry which is preliminary data.</text>
</comment>
<reference evidence="1" key="1">
    <citation type="journal article" date="2014" name="Int. J. Syst. Evol. Microbiol.">
        <title>Complete genome sequence of Corynebacterium casei LMG S-19264T (=DSM 44701T), isolated from a smear-ripened cheese.</title>
        <authorList>
            <consortium name="US DOE Joint Genome Institute (JGI-PGF)"/>
            <person name="Walter F."/>
            <person name="Albersmeier A."/>
            <person name="Kalinowski J."/>
            <person name="Ruckert C."/>
        </authorList>
    </citation>
    <scope>NUCLEOTIDE SEQUENCE</scope>
    <source>
        <strain evidence="1">CGMCC 4.5737</strain>
    </source>
</reference>
<evidence type="ECO:0000313" key="2">
    <source>
        <dbReference type="Proteomes" id="UP000637578"/>
    </source>
</evidence>
<accession>A0A8J3CK38</accession>
<evidence type="ECO:0008006" key="3">
    <source>
        <dbReference type="Google" id="ProtNLM"/>
    </source>
</evidence>
<organism evidence="1 2">
    <name type="scientific">Longimycelium tulufanense</name>
    <dbReference type="NCBI Taxonomy" id="907463"/>
    <lineage>
        <taxon>Bacteria</taxon>
        <taxon>Bacillati</taxon>
        <taxon>Actinomycetota</taxon>
        <taxon>Actinomycetes</taxon>
        <taxon>Pseudonocardiales</taxon>
        <taxon>Pseudonocardiaceae</taxon>
        <taxon>Longimycelium</taxon>
    </lineage>
</organism>
<proteinExistence type="predicted"/>
<name>A0A8J3CK38_9PSEU</name>
<dbReference type="Proteomes" id="UP000637578">
    <property type="component" value="Unassembled WGS sequence"/>
</dbReference>